<dbReference type="EMBL" id="ASPP01046884">
    <property type="protein sequence ID" value="ETN98369.1"/>
    <property type="molecule type" value="Genomic_DNA"/>
</dbReference>
<dbReference type="OrthoDB" id="2963168at2759"/>
<dbReference type="Proteomes" id="UP000023152">
    <property type="component" value="Unassembled WGS sequence"/>
</dbReference>
<dbReference type="PANTHER" id="PTHR14187">
    <property type="entry name" value="ALPHA KINASE/ELONGATION FACTOR 2 KINASE"/>
    <property type="match status" value="1"/>
</dbReference>
<name>X6LCD9_RETFI</name>
<dbReference type="Gene3D" id="3.90.640.10">
    <property type="entry name" value="Actin, Chain A, domain 4"/>
    <property type="match status" value="1"/>
</dbReference>
<evidence type="ECO:0000313" key="1">
    <source>
        <dbReference type="EMBL" id="ETN98369.1"/>
    </source>
</evidence>
<dbReference type="InterPro" id="IPR043129">
    <property type="entry name" value="ATPase_NBD"/>
</dbReference>
<dbReference type="Gene3D" id="3.30.420.40">
    <property type="match status" value="1"/>
</dbReference>
<reference evidence="1 2" key="1">
    <citation type="journal article" date="2013" name="Curr. Biol.">
        <title>The Genome of the Foraminiferan Reticulomyxa filosa.</title>
        <authorList>
            <person name="Glockner G."/>
            <person name="Hulsmann N."/>
            <person name="Schleicher M."/>
            <person name="Noegel A.A."/>
            <person name="Eichinger L."/>
            <person name="Gallinger C."/>
            <person name="Pawlowski J."/>
            <person name="Sierra R."/>
            <person name="Euteneuer U."/>
            <person name="Pillet L."/>
            <person name="Moustafa A."/>
            <person name="Platzer M."/>
            <person name="Groth M."/>
            <person name="Szafranski K."/>
            <person name="Schliwa M."/>
        </authorList>
    </citation>
    <scope>NUCLEOTIDE SEQUENCE [LARGE SCALE GENOMIC DNA]</scope>
</reference>
<gene>
    <name evidence="1" type="ORF">RFI_39141</name>
</gene>
<feature type="non-terminal residue" evidence="1">
    <location>
        <position position="271"/>
    </location>
</feature>
<dbReference type="PANTHER" id="PTHR14187:SF5">
    <property type="entry name" value="HEAT SHOCK 70 KDA PROTEIN 12A"/>
    <property type="match status" value="1"/>
</dbReference>
<evidence type="ECO:0000313" key="2">
    <source>
        <dbReference type="Proteomes" id="UP000023152"/>
    </source>
</evidence>
<accession>X6LCD9</accession>
<organism evidence="1 2">
    <name type="scientific">Reticulomyxa filosa</name>
    <dbReference type="NCBI Taxonomy" id="46433"/>
    <lineage>
        <taxon>Eukaryota</taxon>
        <taxon>Sar</taxon>
        <taxon>Rhizaria</taxon>
        <taxon>Retaria</taxon>
        <taxon>Foraminifera</taxon>
        <taxon>Monothalamids</taxon>
        <taxon>Reticulomyxidae</taxon>
        <taxon>Reticulomyxa</taxon>
    </lineage>
</organism>
<comment type="caution">
    <text evidence="1">The sequence shown here is derived from an EMBL/GenBank/DDBJ whole genome shotgun (WGS) entry which is preliminary data.</text>
</comment>
<keyword evidence="2" id="KW-1185">Reference proteome</keyword>
<sequence>MGGGTIDAACLKFLEDGIMSETHHRDGLKIGGIAVDQAFEALLSDIFGDSVIHDFQENNPQAWLQQRNEFWRAKNTLHDEESWNVKVVTKFKSYLKSTLGSVNAVEEKFQTYSKINDKPKSGKKQTNIVHTPTFFVVRVLDNICDFVSKLLDHERVNPRALIITGGFSNCPYIVPRLQKLLSEREKPIKMYQPSNPHESVVLGSVKWAINYKSLSSLRAPLTLGWCVDQVWNPGDPDDDHKVSSFDSPTGYIRKRFFNTIIRRDEKFENGE</sequence>
<proteinExistence type="predicted"/>
<protein>
    <submittedName>
        <fullName evidence="1">Uncharacterized protein</fullName>
    </submittedName>
</protein>
<dbReference type="SUPFAM" id="SSF53067">
    <property type="entry name" value="Actin-like ATPase domain"/>
    <property type="match status" value="1"/>
</dbReference>
<dbReference type="AlphaFoldDB" id="X6LCD9"/>